<evidence type="ECO:0000313" key="3">
    <source>
        <dbReference type="EMBL" id="KMT21967.1"/>
    </source>
</evidence>
<dbReference type="GO" id="GO:0005829">
    <property type="term" value="C:cytosol"/>
    <property type="evidence" value="ECO:0007669"/>
    <property type="project" value="TreeGrafter"/>
</dbReference>
<reference evidence="3 4" key="1">
    <citation type="submission" date="2015-06" db="EMBL/GenBank/DDBJ databases">
        <title>Draft genome sequence of the purine-degrading Clostridium cylindrosporum HC-1 (DSM 605).</title>
        <authorList>
            <person name="Poehlein A."/>
            <person name="Schiel-Bengelsdorf B."/>
            <person name="Bengelsdorf F."/>
            <person name="Daniel R."/>
            <person name="Duerre P."/>
        </authorList>
    </citation>
    <scope>NUCLEOTIDE SEQUENCE [LARGE SCALE GENOMIC DNA]</scope>
    <source>
        <strain evidence="3 4">DSM 605</strain>
    </source>
</reference>
<dbReference type="InterPro" id="IPR027351">
    <property type="entry name" value="(+)RNA_virus_helicase_core_dom"/>
</dbReference>
<accession>A0A0J8D7V8</accession>
<name>A0A0J8D7V8_CLOCY</name>
<dbReference type="Gene3D" id="3.40.50.300">
    <property type="entry name" value="P-loop containing nucleotide triphosphate hydrolases"/>
    <property type="match status" value="3"/>
</dbReference>
<dbReference type="PANTHER" id="PTHR11070">
    <property type="entry name" value="UVRD / RECB / PCRA DNA HELICASE FAMILY MEMBER"/>
    <property type="match status" value="1"/>
</dbReference>
<dbReference type="Pfam" id="PF13538">
    <property type="entry name" value="UvrD_C_2"/>
    <property type="match status" value="1"/>
</dbReference>
<dbReference type="OrthoDB" id="9787585at2"/>
<dbReference type="PATRIC" id="fig|1121307.3.peg.1591"/>
<dbReference type="Proteomes" id="UP000036756">
    <property type="component" value="Unassembled WGS sequence"/>
</dbReference>
<dbReference type="InterPro" id="IPR000212">
    <property type="entry name" value="DNA_helicase_UvrD/REP"/>
</dbReference>
<comment type="caution">
    <text evidence="3">The sequence shown here is derived from an EMBL/GenBank/DDBJ whole genome shotgun (WGS) entry which is preliminary data.</text>
</comment>
<dbReference type="GO" id="GO:0043138">
    <property type="term" value="F:3'-5' DNA helicase activity"/>
    <property type="evidence" value="ECO:0007669"/>
    <property type="project" value="TreeGrafter"/>
</dbReference>
<evidence type="ECO:0000259" key="1">
    <source>
        <dbReference type="Pfam" id="PF01443"/>
    </source>
</evidence>
<dbReference type="InterPro" id="IPR027417">
    <property type="entry name" value="P-loop_NTPase"/>
</dbReference>
<sequence length="346" mass="40100">MAMEGISKKWMVSEAELDDEQYKIRQLKFDNYLIEGCAGSGKTVLALHKAKEIQDTKRGTYLVVIYTKALRSFIEDGVKSLGLDASKVCHYDDLSRSGISSADYIIVDEVQDFSREEISKLINMANENFIFFGDDAQQIYTSKTHNITLSDIESIAQIDSKNHKRLDKNYRLPRKVAKFAQSVTEKQNNILNRCTRMGKEIPMIIKCKGLYQELDYIINTIQNERWSDVGILLASNKEVISVKDYFESKGIDVEYKYDERRKTYNTLDFYSNKPKILTYHSSKGLQFENVFLPACEVRSDSINYSYKEALYVAVTRTCSNLFILYSNELSPFLKSIPREYYDFKEF</sequence>
<proteinExistence type="predicted"/>
<protein>
    <submittedName>
        <fullName evidence="3">Uncharacterized protein</fullName>
    </submittedName>
</protein>
<organism evidence="3 4">
    <name type="scientific">Clostridium cylindrosporum DSM 605</name>
    <dbReference type="NCBI Taxonomy" id="1121307"/>
    <lineage>
        <taxon>Bacteria</taxon>
        <taxon>Bacillati</taxon>
        <taxon>Bacillota</taxon>
        <taxon>Clostridia</taxon>
        <taxon>Eubacteriales</taxon>
        <taxon>Clostridiaceae</taxon>
        <taxon>Clostridium</taxon>
    </lineage>
</organism>
<keyword evidence="4" id="KW-1185">Reference proteome</keyword>
<dbReference type="SUPFAM" id="SSF52540">
    <property type="entry name" value="P-loop containing nucleoside triphosphate hydrolases"/>
    <property type="match status" value="1"/>
</dbReference>
<dbReference type="AlphaFoldDB" id="A0A0J8D7V8"/>
<dbReference type="GO" id="GO:0000725">
    <property type="term" value="P:recombinational repair"/>
    <property type="evidence" value="ECO:0007669"/>
    <property type="project" value="TreeGrafter"/>
</dbReference>
<evidence type="ECO:0000259" key="2">
    <source>
        <dbReference type="Pfam" id="PF13538"/>
    </source>
</evidence>
<dbReference type="InterPro" id="IPR027785">
    <property type="entry name" value="UvrD-like_helicase_C"/>
</dbReference>
<dbReference type="PANTHER" id="PTHR11070:SF2">
    <property type="entry name" value="ATP-DEPENDENT DNA HELICASE SRS2"/>
    <property type="match status" value="1"/>
</dbReference>
<evidence type="ECO:0000313" key="4">
    <source>
        <dbReference type="Proteomes" id="UP000036756"/>
    </source>
</evidence>
<gene>
    <name evidence="3" type="ORF">CLCY_3c02380</name>
</gene>
<dbReference type="Pfam" id="PF01443">
    <property type="entry name" value="Viral_helicase1"/>
    <property type="match status" value="1"/>
</dbReference>
<dbReference type="EMBL" id="LFVU01000026">
    <property type="protein sequence ID" value="KMT21967.1"/>
    <property type="molecule type" value="Genomic_DNA"/>
</dbReference>
<dbReference type="STRING" id="1121307.CLCY_3c02380"/>
<feature type="domain" description="UvrD-like helicase C-terminal" evidence="2">
    <location>
        <begin position="276"/>
        <end position="322"/>
    </location>
</feature>
<dbReference type="GO" id="GO:0003677">
    <property type="term" value="F:DNA binding"/>
    <property type="evidence" value="ECO:0007669"/>
    <property type="project" value="InterPro"/>
</dbReference>
<feature type="domain" description="(+)RNA virus helicase C-terminal" evidence="1">
    <location>
        <begin position="33"/>
        <end position="189"/>
    </location>
</feature>
<dbReference type="GO" id="GO:0005524">
    <property type="term" value="F:ATP binding"/>
    <property type="evidence" value="ECO:0007669"/>
    <property type="project" value="InterPro"/>
</dbReference>